<sequence>MSPVENSQSPRGGAQVLTRDVQVVETTLLPSGRYCRTISDILLSTNSTSALAPWVNKLVTLLSDTFIAGTQETSDPTPSPPSDSSPPHKTQDGFQANTPDPANTNPTATEIIPPHGRQATLSNDSSSLDNNAAKATSTPTSVSESAKSPPATTNLPSSHHEVKLPSLANREPELYEIGKCFNDIWCKVPFKENRLLLSNYFLTDPYPHKYSLFLQKLGIKSLNHFGTSTSWISSAI</sequence>
<feature type="region of interest" description="Disordered" evidence="1">
    <location>
        <begin position="69"/>
        <end position="164"/>
    </location>
</feature>
<evidence type="ECO:0000256" key="1">
    <source>
        <dbReference type="SAM" id="MobiDB-lite"/>
    </source>
</evidence>
<comment type="caution">
    <text evidence="2">The sequence shown here is derived from an EMBL/GenBank/DDBJ whole genome shotgun (WGS) entry which is preliminary data.</text>
</comment>
<gene>
    <name evidence="2" type="ORF">G7Y89_g2433</name>
</gene>
<reference evidence="2 3" key="1">
    <citation type="submission" date="2020-03" db="EMBL/GenBank/DDBJ databases">
        <title>Draft Genome Sequence of Cudoniella acicularis.</title>
        <authorList>
            <person name="Buettner E."/>
            <person name="Kellner H."/>
        </authorList>
    </citation>
    <scope>NUCLEOTIDE SEQUENCE [LARGE SCALE GENOMIC DNA]</scope>
    <source>
        <strain evidence="2 3">DSM 108380</strain>
    </source>
</reference>
<feature type="compositionally biased region" description="Low complexity" evidence="1">
    <location>
        <begin position="121"/>
        <end position="131"/>
    </location>
</feature>
<accession>A0A8H4RUG5</accession>
<evidence type="ECO:0000313" key="3">
    <source>
        <dbReference type="Proteomes" id="UP000566819"/>
    </source>
</evidence>
<dbReference type="EMBL" id="JAAMPI010000106">
    <property type="protein sequence ID" value="KAF4635671.1"/>
    <property type="molecule type" value="Genomic_DNA"/>
</dbReference>
<proteinExistence type="predicted"/>
<protein>
    <submittedName>
        <fullName evidence="2">Uncharacterized protein</fullName>
    </submittedName>
</protein>
<dbReference type="AlphaFoldDB" id="A0A8H4RUG5"/>
<dbReference type="Proteomes" id="UP000566819">
    <property type="component" value="Unassembled WGS sequence"/>
</dbReference>
<feature type="compositionally biased region" description="Polar residues" evidence="1">
    <location>
        <begin position="133"/>
        <end position="157"/>
    </location>
</feature>
<feature type="compositionally biased region" description="Low complexity" evidence="1">
    <location>
        <begin position="96"/>
        <end position="109"/>
    </location>
</feature>
<name>A0A8H4RUG5_9HELO</name>
<evidence type="ECO:0000313" key="2">
    <source>
        <dbReference type="EMBL" id="KAF4635671.1"/>
    </source>
</evidence>
<organism evidence="2 3">
    <name type="scientific">Cudoniella acicularis</name>
    <dbReference type="NCBI Taxonomy" id="354080"/>
    <lineage>
        <taxon>Eukaryota</taxon>
        <taxon>Fungi</taxon>
        <taxon>Dikarya</taxon>
        <taxon>Ascomycota</taxon>
        <taxon>Pezizomycotina</taxon>
        <taxon>Leotiomycetes</taxon>
        <taxon>Helotiales</taxon>
        <taxon>Tricladiaceae</taxon>
        <taxon>Cudoniella</taxon>
    </lineage>
</organism>
<keyword evidence="3" id="KW-1185">Reference proteome</keyword>